<comment type="caution">
    <text evidence="2">The sequence shown here is derived from an EMBL/GenBank/DDBJ whole genome shotgun (WGS) entry which is preliminary data.</text>
</comment>
<organism evidence="2 3">
    <name type="scientific">Candidatus Curtissbacteria bacterium RIFCSPHIGHO2_02_FULL_42_15</name>
    <dbReference type="NCBI Taxonomy" id="1797716"/>
    <lineage>
        <taxon>Bacteria</taxon>
        <taxon>Candidatus Curtissiibacteriota</taxon>
    </lineage>
</organism>
<proteinExistence type="predicted"/>
<reference evidence="2 3" key="1">
    <citation type="journal article" date="2016" name="Nat. Commun.">
        <title>Thousands of microbial genomes shed light on interconnected biogeochemical processes in an aquifer system.</title>
        <authorList>
            <person name="Anantharaman K."/>
            <person name="Brown C.T."/>
            <person name="Hug L.A."/>
            <person name="Sharon I."/>
            <person name="Castelle C.J."/>
            <person name="Probst A.J."/>
            <person name="Thomas B.C."/>
            <person name="Singh A."/>
            <person name="Wilkins M.J."/>
            <person name="Karaoz U."/>
            <person name="Brodie E.L."/>
            <person name="Williams K.H."/>
            <person name="Hubbard S.S."/>
            <person name="Banfield J.F."/>
        </authorList>
    </citation>
    <scope>NUCLEOTIDE SEQUENCE [LARGE SCALE GENOMIC DNA]</scope>
</reference>
<keyword evidence="1" id="KW-0472">Membrane</keyword>
<evidence type="ECO:0000256" key="1">
    <source>
        <dbReference type="SAM" id="Phobius"/>
    </source>
</evidence>
<dbReference type="EMBL" id="MFBF01000044">
    <property type="protein sequence ID" value="OGD90454.1"/>
    <property type="molecule type" value="Genomic_DNA"/>
</dbReference>
<dbReference type="STRING" id="1797716.A3D07_03975"/>
<accession>A0A1F5GF30</accession>
<keyword evidence="1" id="KW-0812">Transmembrane</keyword>
<feature type="transmembrane region" description="Helical" evidence="1">
    <location>
        <begin position="40"/>
        <end position="62"/>
    </location>
</feature>
<feature type="transmembrane region" description="Helical" evidence="1">
    <location>
        <begin position="12"/>
        <end position="34"/>
    </location>
</feature>
<name>A0A1F5GF30_9BACT</name>
<dbReference type="Proteomes" id="UP000177124">
    <property type="component" value="Unassembled WGS sequence"/>
</dbReference>
<dbReference type="AlphaFoldDB" id="A0A1F5GF30"/>
<sequence length="66" mass="6972">MAKKALIQSSKSNTLSQVLIGATVVIILVAVYQAVTQNDITSIAPTQLFLVAGVLGILGLYLKDEK</sequence>
<protein>
    <submittedName>
        <fullName evidence="2">Uncharacterized protein</fullName>
    </submittedName>
</protein>
<evidence type="ECO:0000313" key="2">
    <source>
        <dbReference type="EMBL" id="OGD90454.1"/>
    </source>
</evidence>
<gene>
    <name evidence="2" type="ORF">A3D07_03975</name>
</gene>
<keyword evidence="1" id="KW-1133">Transmembrane helix</keyword>
<evidence type="ECO:0000313" key="3">
    <source>
        <dbReference type="Proteomes" id="UP000177124"/>
    </source>
</evidence>